<keyword evidence="3" id="KW-1185">Reference proteome</keyword>
<dbReference type="OrthoDB" id="330519at2759"/>
<dbReference type="InterPro" id="IPR007226">
    <property type="entry name" value="SRS_dom"/>
</dbReference>
<sequence>MEKTRRSFRASSQKWMAVCMCGVVLLCSGLGFGEKYSEALLRTHLRQVSEPTVEADPDAICEVSNQVTVNQKPVTVTLSKNKLGASLHCTGGDNLVVPGEQGKVCSAQRDEATVDECKNSAKSQSLKQVALEALLDSSSIAVMKKELKEGLENKGEAWTLHLQAEQLPLSDKSFFIGCQKKTGGEATNCKVTIKVEARDSSVHSNSVTCAYGTKSNGASPLQVEMTEEHNTLKLDCGPTGSIQPTSYESTYCEDPDMKTCGKPYTKILPAFEGRWWTKAKEGSGTVELKIPASSFPTEDRTFYIGCTPKDAGLYPPSRSVTQSTGQSVTSSSCTVMVTVKAASASSRAMNRATIIAAVAGAASLSGGFAAYA</sequence>
<gene>
    <name evidence="2" type="ORF">BESB_043640</name>
</gene>
<accession>A0A2A9ML57</accession>
<dbReference type="GO" id="GO:0016020">
    <property type="term" value="C:membrane"/>
    <property type="evidence" value="ECO:0007669"/>
    <property type="project" value="InterPro"/>
</dbReference>
<dbReference type="InterPro" id="IPR028352">
    <property type="entry name" value="Surface_antig_SAG1"/>
</dbReference>
<dbReference type="Gene3D" id="2.60.40.1320">
    <property type="entry name" value="SRS domain"/>
    <property type="match status" value="2"/>
</dbReference>
<organism evidence="2 3">
    <name type="scientific">Besnoitia besnoiti</name>
    <name type="common">Apicomplexan protozoan</name>
    <dbReference type="NCBI Taxonomy" id="94643"/>
    <lineage>
        <taxon>Eukaryota</taxon>
        <taxon>Sar</taxon>
        <taxon>Alveolata</taxon>
        <taxon>Apicomplexa</taxon>
        <taxon>Conoidasida</taxon>
        <taxon>Coccidia</taxon>
        <taxon>Eucoccidiorida</taxon>
        <taxon>Eimeriorina</taxon>
        <taxon>Sarcocystidae</taxon>
        <taxon>Besnoitia</taxon>
    </lineage>
</organism>
<comment type="caution">
    <text evidence="2">The sequence shown here is derived from an EMBL/GenBank/DDBJ whole genome shotgun (WGS) entry which is preliminary data.</text>
</comment>
<reference evidence="2 3" key="1">
    <citation type="submission" date="2017-09" db="EMBL/GenBank/DDBJ databases">
        <title>Genome sequencing of Besnoitia besnoiti strain Bb-Ger1.</title>
        <authorList>
            <person name="Schares G."/>
            <person name="Venepally P."/>
            <person name="Lorenzi H.A."/>
        </authorList>
    </citation>
    <scope>NUCLEOTIDE SEQUENCE [LARGE SCALE GENOMIC DNA]</scope>
    <source>
        <strain evidence="2 3">Bb-Ger1</strain>
    </source>
</reference>
<dbReference type="VEuPathDB" id="ToxoDB:BESB_043640"/>
<dbReference type="Proteomes" id="UP000224006">
    <property type="component" value="Chromosome III"/>
</dbReference>
<evidence type="ECO:0000259" key="1">
    <source>
        <dbReference type="Pfam" id="PF04092"/>
    </source>
</evidence>
<dbReference type="SUPFAM" id="SSF74877">
    <property type="entry name" value="Major surface antigen p30, SAG1"/>
    <property type="match status" value="2"/>
</dbReference>
<dbReference type="GeneID" id="40309294"/>
<proteinExistence type="predicted"/>
<feature type="domain" description="SRS" evidence="1">
    <location>
        <begin position="205"/>
        <end position="339"/>
    </location>
</feature>
<feature type="domain" description="SRS" evidence="1">
    <location>
        <begin position="60"/>
        <end position="195"/>
    </location>
</feature>
<dbReference type="AlphaFoldDB" id="A0A2A9ML57"/>
<dbReference type="InterPro" id="IPR036755">
    <property type="entry name" value="SRS_dom_sf"/>
</dbReference>
<name>A0A2A9ML57_BESBE</name>
<evidence type="ECO:0000313" key="2">
    <source>
        <dbReference type="EMBL" id="PFH36172.1"/>
    </source>
</evidence>
<dbReference type="Pfam" id="PF04092">
    <property type="entry name" value="SAG"/>
    <property type="match status" value="2"/>
</dbReference>
<dbReference type="EMBL" id="NWUJ01000003">
    <property type="protein sequence ID" value="PFH36172.1"/>
    <property type="molecule type" value="Genomic_DNA"/>
</dbReference>
<evidence type="ECO:0000313" key="3">
    <source>
        <dbReference type="Proteomes" id="UP000224006"/>
    </source>
</evidence>
<dbReference type="PRINTS" id="PR01801">
    <property type="entry name" value="SURFCEANTIGN"/>
</dbReference>
<dbReference type="RefSeq" id="XP_029220181.1">
    <property type="nucleotide sequence ID" value="XM_029362815.1"/>
</dbReference>
<dbReference type="KEGG" id="bbes:BESB_043640"/>
<protein>
    <submittedName>
        <fullName evidence="2">SAG-related sequence</fullName>
    </submittedName>
</protein>